<feature type="transmembrane region" description="Helical" evidence="8">
    <location>
        <begin position="233"/>
        <end position="253"/>
    </location>
</feature>
<dbReference type="GO" id="GO:0015267">
    <property type="term" value="F:channel activity"/>
    <property type="evidence" value="ECO:0007669"/>
    <property type="project" value="InterPro"/>
</dbReference>
<feature type="transmembrane region" description="Helical" evidence="8">
    <location>
        <begin position="191"/>
        <end position="213"/>
    </location>
</feature>
<keyword evidence="4 7" id="KW-0812">Transmembrane</keyword>
<dbReference type="InterPro" id="IPR023271">
    <property type="entry name" value="Aquaporin-like"/>
</dbReference>
<comment type="caution">
    <text evidence="9">The sequence shown here is derived from an EMBL/GenBank/DDBJ whole genome shotgun (WGS) entry which is preliminary data.</text>
</comment>
<accession>A0A921Z4V1</accession>
<organism evidence="9 10">
    <name type="scientific">Manduca sexta</name>
    <name type="common">Tobacco hawkmoth</name>
    <name type="synonym">Tobacco hornworm</name>
    <dbReference type="NCBI Taxonomy" id="7130"/>
    <lineage>
        <taxon>Eukaryota</taxon>
        <taxon>Metazoa</taxon>
        <taxon>Ecdysozoa</taxon>
        <taxon>Arthropoda</taxon>
        <taxon>Hexapoda</taxon>
        <taxon>Insecta</taxon>
        <taxon>Pterygota</taxon>
        <taxon>Neoptera</taxon>
        <taxon>Endopterygota</taxon>
        <taxon>Lepidoptera</taxon>
        <taxon>Glossata</taxon>
        <taxon>Ditrysia</taxon>
        <taxon>Bombycoidea</taxon>
        <taxon>Sphingidae</taxon>
        <taxon>Sphinginae</taxon>
        <taxon>Sphingini</taxon>
        <taxon>Manduca</taxon>
    </lineage>
</organism>
<keyword evidence="3 7" id="KW-0813">Transport</keyword>
<evidence type="ECO:0000256" key="7">
    <source>
        <dbReference type="RuleBase" id="RU000477"/>
    </source>
</evidence>
<dbReference type="PANTHER" id="PTHR19139:SF270">
    <property type="entry name" value="ENTOMOGLYCEROPORIN 1-RELATED"/>
    <property type="match status" value="1"/>
</dbReference>
<evidence type="ECO:0000256" key="8">
    <source>
        <dbReference type="SAM" id="Phobius"/>
    </source>
</evidence>
<evidence type="ECO:0000256" key="4">
    <source>
        <dbReference type="ARBA" id="ARBA00022692"/>
    </source>
</evidence>
<gene>
    <name evidence="9" type="ORF">O3G_MSEX006826</name>
</gene>
<dbReference type="PANTHER" id="PTHR19139">
    <property type="entry name" value="AQUAPORIN TRANSPORTER"/>
    <property type="match status" value="1"/>
</dbReference>
<protein>
    <submittedName>
        <fullName evidence="9">Uncharacterized protein</fullName>
    </submittedName>
</protein>
<dbReference type="OrthoDB" id="3222at2759"/>
<dbReference type="Proteomes" id="UP000791440">
    <property type="component" value="Unassembled WGS sequence"/>
</dbReference>
<comment type="similarity">
    <text evidence="2 7">Belongs to the MIP/aquaporin (TC 1.A.8) family.</text>
</comment>
<dbReference type="AlphaFoldDB" id="A0A921Z4V1"/>
<evidence type="ECO:0000313" key="9">
    <source>
        <dbReference type="EMBL" id="KAG6450911.1"/>
    </source>
</evidence>
<dbReference type="GO" id="GO:0005886">
    <property type="term" value="C:plasma membrane"/>
    <property type="evidence" value="ECO:0007669"/>
    <property type="project" value="TreeGrafter"/>
</dbReference>
<dbReference type="PRINTS" id="PR00783">
    <property type="entry name" value="MINTRINSICP"/>
</dbReference>
<dbReference type="SUPFAM" id="SSF81338">
    <property type="entry name" value="Aquaporin-like"/>
    <property type="match status" value="1"/>
</dbReference>
<dbReference type="PROSITE" id="PS00221">
    <property type="entry name" value="MIP"/>
    <property type="match status" value="1"/>
</dbReference>
<evidence type="ECO:0000256" key="2">
    <source>
        <dbReference type="ARBA" id="ARBA00006175"/>
    </source>
</evidence>
<name>A0A921Z4V1_MANSE</name>
<evidence type="ECO:0000256" key="1">
    <source>
        <dbReference type="ARBA" id="ARBA00004141"/>
    </source>
</evidence>
<feature type="transmembrane region" description="Helical" evidence="8">
    <location>
        <begin position="128"/>
        <end position="152"/>
    </location>
</feature>
<feature type="transmembrane region" description="Helical" evidence="8">
    <location>
        <begin position="158"/>
        <end position="179"/>
    </location>
</feature>
<reference evidence="9" key="1">
    <citation type="journal article" date="2016" name="Insect Biochem. Mol. Biol.">
        <title>Multifaceted biological insights from a draft genome sequence of the tobacco hornworm moth, Manduca sexta.</title>
        <authorList>
            <person name="Kanost M.R."/>
            <person name="Arrese E.L."/>
            <person name="Cao X."/>
            <person name="Chen Y.R."/>
            <person name="Chellapilla S."/>
            <person name="Goldsmith M.R."/>
            <person name="Grosse-Wilde E."/>
            <person name="Heckel D.G."/>
            <person name="Herndon N."/>
            <person name="Jiang H."/>
            <person name="Papanicolaou A."/>
            <person name="Qu J."/>
            <person name="Soulages J.L."/>
            <person name="Vogel H."/>
            <person name="Walters J."/>
            <person name="Waterhouse R.M."/>
            <person name="Ahn S.J."/>
            <person name="Almeida F.C."/>
            <person name="An C."/>
            <person name="Aqrawi P."/>
            <person name="Bretschneider A."/>
            <person name="Bryant W.B."/>
            <person name="Bucks S."/>
            <person name="Chao H."/>
            <person name="Chevignon G."/>
            <person name="Christen J.M."/>
            <person name="Clarke D.F."/>
            <person name="Dittmer N.T."/>
            <person name="Ferguson L.C.F."/>
            <person name="Garavelou S."/>
            <person name="Gordon K.H.J."/>
            <person name="Gunaratna R.T."/>
            <person name="Han Y."/>
            <person name="Hauser F."/>
            <person name="He Y."/>
            <person name="Heidel-Fischer H."/>
            <person name="Hirsh A."/>
            <person name="Hu Y."/>
            <person name="Jiang H."/>
            <person name="Kalra D."/>
            <person name="Klinner C."/>
            <person name="Konig C."/>
            <person name="Kovar C."/>
            <person name="Kroll A.R."/>
            <person name="Kuwar S.S."/>
            <person name="Lee S.L."/>
            <person name="Lehman R."/>
            <person name="Li K."/>
            <person name="Li Z."/>
            <person name="Liang H."/>
            <person name="Lovelace S."/>
            <person name="Lu Z."/>
            <person name="Mansfield J.H."/>
            <person name="McCulloch K.J."/>
            <person name="Mathew T."/>
            <person name="Morton B."/>
            <person name="Muzny D.M."/>
            <person name="Neunemann D."/>
            <person name="Ongeri F."/>
            <person name="Pauchet Y."/>
            <person name="Pu L.L."/>
            <person name="Pyrousis I."/>
            <person name="Rao X.J."/>
            <person name="Redding A."/>
            <person name="Roesel C."/>
            <person name="Sanchez-Gracia A."/>
            <person name="Schaack S."/>
            <person name="Shukla A."/>
            <person name="Tetreau G."/>
            <person name="Wang Y."/>
            <person name="Xiong G.H."/>
            <person name="Traut W."/>
            <person name="Walsh T.K."/>
            <person name="Worley K.C."/>
            <person name="Wu D."/>
            <person name="Wu W."/>
            <person name="Wu Y.Q."/>
            <person name="Zhang X."/>
            <person name="Zou Z."/>
            <person name="Zucker H."/>
            <person name="Briscoe A.D."/>
            <person name="Burmester T."/>
            <person name="Clem R.J."/>
            <person name="Feyereisen R."/>
            <person name="Grimmelikhuijzen C.J.P."/>
            <person name="Hamodrakas S.J."/>
            <person name="Hansson B.S."/>
            <person name="Huguet E."/>
            <person name="Jermiin L.S."/>
            <person name="Lan Q."/>
            <person name="Lehman H.K."/>
            <person name="Lorenzen M."/>
            <person name="Merzendorfer H."/>
            <person name="Michalopoulos I."/>
            <person name="Morton D.B."/>
            <person name="Muthukrishnan S."/>
            <person name="Oakeshott J.G."/>
            <person name="Palmer W."/>
            <person name="Park Y."/>
            <person name="Passarelli A.L."/>
            <person name="Rozas J."/>
            <person name="Schwartz L.M."/>
            <person name="Smith W."/>
            <person name="Southgate A."/>
            <person name="Vilcinskas A."/>
            <person name="Vogt R."/>
            <person name="Wang P."/>
            <person name="Werren J."/>
            <person name="Yu X.Q."/>
            <person name="Zhou J.J."/>
            <person name="Brown S.J."/>
            <person name="Scherer S.E."/>
            <person name="Richards S."/>
            <person name="Blissard G.W."/>
        </authorList>
    </citation>
    <scope>NUCLEOTIDE SEQUENCE</scope>
</reference>
<dbReference type="InterPro" id="IPR000425">
    <property type="entry name" value="MIP"/>
</dbReference>
<dbReference type="Gene3D" id="1.20.1080.10">
    <property type="entry name" value="Glycerol uptake facilitator protein"/>
    <property type="match status" value="1"/>
</dbReference>
<feature type="transmembrane region" description="Helical" evidence="8">
    <location>
        <begin position="41"/>
        <end position="61"/>
    </location>
</feature>
<evidence type="ECO:0000256" key="5">
    <source>
        <dbReference type="ARBA" id="ARBA00022989"/>
    </source>
</evidence>
<dbReference type="InterPro" id="IPR022357">
    <property type="entry name" value="MIP_CS"/>
</dbReference>
<keyword evidence="6 8" id="KW-0472">Membrane</keyword>
<proteinExistence type="inferred from homology"/>
<evidence type="ECO:0000256" key="6">
    <source>
        <dbReference type="ARBA" id="ARBA00023136"/>
    </source>
</evidence>
<dbReference type="Pfam" id="PF00230">
    <property type="entry name" value="MIP"/>
    <property type="match status" value="1"/>
</dbReference>
<keyword evidence="10" id="KW-1185">Reference proteome</keyword>
<dbReference type="EMBL" id="JH668395">
    <property type="protein sequence ID" value="KAG6450911.1"/>
    <property type="molecule type" value="Genomic_DNA"/>
</dbReference>
<dbReference type="InterPro" id="IPR034294">
    <property type="entry name" value="Aquaporin_transptr"/>
</dbReference>
<sequence length="259" mass="27317">MTVTLNPQTLVDVVENKITPDPSKASGLNAICAWCSEQWRAILAEFVSTMLLIVFGCMACIPLDGFTPQPPLYGPLGFGLTVSFNIQIFGHISGAHMNPAVTLAAVIWGSMSITLALAYALAQCIGAIVGYGILVAVAPINVLPIGVCLTMPHAGHTLIQALGVEMVLTAALSFINCACWDPVNAQKQESVAIKFGLAIAGLSIAGGPLTGASMNPARSLGPALWTSGWYAHWVYWVGPCVGSALAAFIYKFIWLKKQD</sequence>
<feature type="transmembrane region" description="Helical" evidence="8">
    <location>
        <begin position="100"/>
        <end position="121"/>
    </location>
</feature>
<evidence type="ECO:0000313" key="10">
    <source>
        <dbReference type="Proteomes" id="UP000791440"/>
    </source>
</evidence>
<comment type="subcellular location">
    <subcellularLocation>
        <location evidence="1">Membrane</location>
        <topology evidence="1">Multi-pass membrane protein</topology>
    </subcellularLocation>
</comment>
<evidence type="ECO:0000256" key="3">
    <source>
        <dbReference type="ARBA" id="ARBA00022448"/>
    </source>
</evidence>
<keyword evidence="5 8" id="KW-1133">Transmembrane helix</keyword>
<reference evidence="9" key="2">
    <citation type="submission" date="2020-12" db="EMBL/GenBank/DDBJ databases">
        <authorList>
            <person name="Kanost M."/>
        </authorList>
    </citation>
    <scope>NUCLEOTIDE SEQUENCE</scope>
</reference>